<gene>
    <name evidence="4" type="ORF">HELGO_WM17543</name>
</gene>
<dbReference type="PRINTS" id="PR00081">
    <property type="entry name" value="GDHRDH"/>
</dbReference>
<comment type="similarity">
    <text evidence="1 3">Belongs to the short-chain dehydrogenases/reductases (SDR) family.</text>
</comment>
<dbReference type="FunFam" id="3.40.50.720:FF:000173">
    <property type="entry name" value="3-oxoacyl-[acyl-carrier protein] reductase"/>
    <property type="match status" value="1"/>
</dbReference>
<name>A0A6S6TQI6_9BACT</name>
<dbReference type="Gene3D" id="3.40.50.720">
    <property type="entry name" value="NAD(P)-binding Rossmann-like Domain"/>
    <property type="match status" value="1"/>
</dbReference>
<dbReference type="InterPro" id="IPR020904">
    <property type="entry name" value="Sc_DH/Rdtase_CS"/>
</dbReference>
<dbReference type="PRINTS" id="PR00080">
    <property type="entry name" value="SDRFAMILY"/>
</dbReference>
<dbReference type="InterPro" id="IPR002347">
    <property type="entry name" value="SDR_fam"/>
</dbReference>
<dbReference type="InterPro" id="IPR036291">
    <property type="entry name" value="NAD(P)-bd_dom_sf"/>
</dbReference>
<protein>
    <submittedName>
        <fullName evidence="4">3-oxoacyl-[acyl-carrier protein] reductase (EC)</fullName>
        <ecNumber evidence="4">1.1.1.100</ecNumber>
    </submittedName>
</protein>
<dbReference type="PROSITE" id="PS00061">
    <property type="entry name" value="ADH_SHORT"/>
    <property type="match status" value="1"/>
</dbReference>
<evidence type="ECO:0000256" key="1">
    <source>
        <dbReference type="ARBA" id="ARBA00006484"/>
    </source>
</evidence>
<dbReference type="PANTHER" id="PTHR42879:SF2">
    <property type="entry name" value="3-OXOACYL-[ACYL-CARRIER-PROTEIN] REDUCTASE FABG"/>
    <property type="match status" value="1"/>
</dbReference>
<keyword evidence="2 4" id="KW-0560">Oxidoreductase</keyword>
<accession>A0A6S6TQI6</accession>
<evidence type="ECO:0000313" key="4">
    <source>
        <dbReference type="EMBL" id="CAA6818548.1"/>
    </source>
</evidence>
<dbReference type="SUPFAM" id="SSF51735">
    <property type="entry name" value="NAD(P)-binding Rossmann-fold domains"/>
    <property type="match status" value="1"/>
</dbReference>
<proteinExistence type="inferred from homology"/>
<dbReference type="EC" id="1.1.1.100" evidence="4"/>
<dbReference type="AlphaFoldDB" id="A0A6S6TQI6"/>
<evidence type="ECO:0000256" key="3">
    <source>
        <dbReference type="RuleBase" id="RU000363"/>
    </source>
</evidence>
<evidence type="ECO:0000256" key="2">
    <source>
        <dbReference type="ARBA" id="ARBA00023002"/>
    </source>
</evidence>
<dbReference type="GO" id="GO:0004316">
    <property type="term" value="F:3-oxoacyl-[acyl-carrier-protein] reductase (NADPH) activity"/>
    <property type="evidence" value="ECO:0007669"/>
    <property type="project" value="UniProtKB-EC"/>
</dbReference>
<dbReference type="Pfam" id="PF00106">
    <property type="entry name" value="adh_short"/>
    <property type="match status" value="1"/>
</dbReference>
<sequence>MNALKVLVTGATGSIGTAIVKAYASEGYYVYIHYHRNQNKAKELLNSIGSGEVVGFDMNNKEEVLKALEYLEVDVLINNAGIIRDSLFFFMEDEAWNEVINTNLNAPFYITKLIAKNMIRNKKGSIVNVASVSGLCGNAGQANYAASKGGMISFTKTLAVELGRYNIRVNALAPGIIESEMIEGLPNMKALKKSIPLNRFGSVDEVAKCAYFMGHEATYVSGEVLNISGAMVR</sequence>
<dbReference type="InterPro" id="IPR050259">
    <property type="entry name" value="SDR"/>
</dbReference>
<reference evidence="4" key="1">
    <citation type="submission" date="2020-01" db="EMBL/GenBank/DDBJ databases">
        <authorList>
            <person name="Meier V. D."/>
            <person name="Meier V D."/>
        </authorList>
    </citation>
    <scope>NUCLEOTIDE SEQUENCE</scope>
    <source>
        <strain evidence="4">HLG_WM_MAG_05</strain>
    </source>
</reference>
<organism evidence="4">
    <name type="scientific">uncultured Sulfurovum sp</name>
    <dbReference type="NCBI Taxonomy" id="269237"/>
    <lineage>
        <taxon>Bacteria</taxon>
        <taxon>Pseudomonadati</taxon>
        <taxon>Campylobacterota</taxon>
        <taxon>Epsilonproteobacteria</taxon>
        <taxon>Campylobacterales</taxon>
        <taxon>Sulfurovaceae</taxon>
        <taxon>Sulfurovum</taxon>
        <taxon>environmental samples</taxon>
    </lineage>
</organism>
<dbReference type="GO" id="GO:0032787">
    <property type="term" value="P:monocarboxylic acid metabolic process"/>
    <property type="evidence" value="ECO:0007669"/>
    <property type="project" value="UniProtKB-ARBA"/>
</dbReference>
<dbReference type="EMBL" id="CACVAU010000054">
    <property type="protein sequence ID" value="CAA6818548.1"/>
    <property type="molecule type" value="Genomic_DNA"/>
</dbReference>
<dbReference type="PANTHER" id="PTHR42879">
    <property type="entry name" value="3-OXOACYL-(ACYL-CARRIER-PROTEIN) REDUCTASE"/>
    <property type="match status" value="1"/>
</dbReference>